<evidence type="ECO:0000256" key="6">
    <source>
        <dbReference type="ARBA" id="ARBA00022833"/>
    </source>
</evidence>
<keyword evidence="9" id="KW-0175">Coiled coil</keyword>
<evidence type="ECO:0000256" key="3">
    <source>
        <dbReference type="ARBA" id="ARBA00017338"/>
    </source>
</evidence>
<feature type="domain" description="Pep3/Vps18 beta-propeller" evidence="10">
    <location>
        <begin position="38"/>
        <end position="404"/>
    </location>
</feature>
<dbReference type="GO" id="GO:0031902">
    <property type="term" value="C:late endosome membrane"/>
    <property type="evidence" value="ECO:0007669"/>
    <property type="project" value="UniProtKB-SubCell"/>
</dbReference>
<sequence length="1001" mass="115612">MTSMFDQFDQASFKAKQMSTPEMTSSGYINMSLEPEVPIFTKSKKDFTPTEKVTHVAIANKQLVLVMANSLLFKMNINNPNQTSEISLLKYTSTSRLVNLFLDPTGNHLLLTLVPKGPDGAPELLYLSKKLDKVRTTTKFKGNEFTEVAWNPLNESDNTTGLILLGTSKGLIFETEIALEGDKFFPSGFSSSLEQYWKQVFDIGKGTSTPITGMEYFKIPSSDKYVIIVVTPTRFYYFTGRVMSEEKPVLQQVFNKYLNIPEQETYMECNDDMKFSKLQFWSENLITPNSFAWITGKGIYFGQIDIFTDNIKSVESKVNLVPYPKPLYEDYSVPLKNPTAIALTQFHVLLAYNDSIKGVCLLNQEIVYEDNYNEAFGRLVSLAKDARTGDMWAITERSVFRFKVTNEERNIWRIFCDNGDFELAKKYSRNNLAYYNHVLIKEADKLFADGRYEASARRYAETECSFEEICLKFIEARRRDALKLFLLRKLDGLKAHDKTQITMIVVWTLELYLIELEERRLRGLEQTAAYSDLQKEFDVFLALDEVASCVRNNKGTVYDLMSSHGDKNNFLKLTILNKDFEQIVRQHIFKNNFHDALDTLKSQNNYELYYQFAPILIQEIPKYTVKVLIEQGKKLSPLKLLPAMVTCSSELHAKEIVKYLEFCVDKLKNTDKAIHNFLIALYAKYDPDKLMEFLNAQGQEITMISYDVHYALRLCHEHDRKRACVQLFGLLGMWQAAVDLALTVELNLAKKMADMSPEDDVELKKKLWLKIAEYVVKDKDDIKEIMAFLHQCELIKIEDILPFFPDFVTIDYFKEAICNSLKEYNQHIQNLKDEMEEATKSAEQVREEIEMFRNHHTIVNTTDTCEICNKTLLIKPFYMFPCDHRFHSDCLSTELSPFLGQETPVEGVLLLMMRLSTEGASPAKRNRLIDLEKQLMTLNNSVNLDNLSTGSSGMSTKDVIKSEIDNILASECLYCGENMIRNIDKHFIEDHEYDLIMREWE</sequence>
<dbReference type="Gene3D" id="3.30.40.10">
    <property type="entry name" value="Zinc/RING finger domain, C3HC4 (zinc finger)"/>
    <property type="match status" value="1"/>
</dbReference>
<evidence type="ECO:0000313" key="13">
    <source>
        <dbReference type="Proteomes" id="UP001153712"/>
    </source>
</evidence>
<dbReference type="GO" id="GO:0008333">
    <property type="term" value="P:endosome to lysosome transport"/>
    <property type="evidence" value="ECO:0007669"/>
    <property type="project" value="TreeGrafter"/>
</dbReference>
<keyword evidence="5" id="KW-0863">Zinc-finger</keyword>
<proteinExistence type="inferred from homology"/>
<dbReference type="GO" id="GO:0030674">
    <property type="term" value="F:protein-macromolecule adaptor activity"/>
    <property type="evidence" value="ECO:0007669"/>
    <property type="project" value="TreeGrafter"/>
</dbReference>
<evidence type="ECO:0000313" key="12">
    <source>
        <dbReference type="EMBL" id="CAG9857094.1"/>
    </source>
</evidence>
<dbReference type="Proteomes" id="UP001153712">
    <property type="component" value="Chromosome 13"/>
</dbReference>
<accession>A0A9N9TLI2</accession>
<evidence type="ECO:0000256" key="4">
    <source>
        <dbReference type="ARBA" id="ARBA00022723"/>
    </source>
</evidence>
<gene>
    <name evidence="12" type="ORF">PHYEVI_LOCUS3505</name>
</gene>
<dbReference type="Pfam" id="PF26148">
    <property type="entry name" value="VPS18_RING_C"/>
    <property type="match status" value="1"/>
</dbReference>
<feature type="coiled-coil region" evidence="9">
    <location>
        <begin position="814"/>
        <end position="855"/>
    </location>
</feature>
<dbReference type="PANTHER" id="PTHR23323:SF26">
    <property type="entry name" value="VACUOLAR PROTEIN SORTING-ASSOCIATED PROTEIN 18 HOMOLOG"/>
    <property type="match status" value="1"/>
</dbReference>
<dbReference type="InterPro" id="IPR013083">
    <property type="entry name" value="Znf_RING/FYVE/PHD"/>
</dbReference>
<evidence type="ECO:0000259" key="10">
    <source>
        <dbReference type="Pfam" id="PF05131"/>
    </source>
</evidence>
<protein>
    <recommendedName>
        <fullName evidence="3">Vacuolar protein sorting-associated protein 18 homolog</fullName>
    </recommendedName>
</protein>
<dbReference type="Pfam" id="PF00637">
    <property type="entry name" value="Clathrin"/>
    <property type="match status" value="1"/>
</dbReference>
<dbReference type="SUPFAM" id="SSF57850">
    <property type="entry name" value="RING/U-box"/>
    <property type="match status" value="1"/>
</dbReference>
<evidence type="ECO:0000259" key="11">
    <source>
        <dbReference type="Pfam" id="PF26148"/>
    </source>
</evidence>
<evidence type="ECO:0000256" key="2">
    <source>
        <dbReference type="ARBA" id="ARBA00010454"/>
    </source>
</evidence>
<feature type="domain" description="Pep3/Vps18 RING C-terminal" evidence="11">
    <location>
        <begin position="860"/>
        <end position="895"/>
    </location>
</feature>
<dbReference type="InterPro" id="IPR000547">
    <property type="entry name" value="Clathrin_H-chain/VPS_repeat"/>
</dbReference>
<evidence type="ECO:0000256" key="5">
    <source>
        <dbReference type="ARBA" id="ARBA00022771"/>
    </source>
</evidence>
<evidence type="ECO:0000256" key="1">
    <source>
        <dbReference type="ARBA" id="ARBA00004492"/>
    </source>
</evidence>
<keyword evidence="7" id="KW-0472">Membrane</keyword>
<dbReference type="GO" id="GO:0007040">
    <property type="term" value="P:lysosome organization"/>
    <property type="evidence" value="ECO:0007669"/>
    <property type="project" value="TreeGrafter"/>
</dbReference>
<dbReference type="InterPro" id="IPR055358">
    <property type="entry name" value="CHCR"/>
</dbReference>
<keyword evidence="4" id="KW-0479">Metal-binding</keyword>
<dbReference type="GO" id="GO:0048284">
    <property type="term" value="P:organelle fusion"/>
    <property type="evidence" value="ECO:0007669"/>
    <property type="project" value="TreeGrafter"/>
</dbReference>
<dbReference type="GO" id="GO:0007032">
    <property type="term" value="P:endosome organization"/>
    <property type="evidence" value="ECO:0007669"/>
    <property type="project" value="TreeGrafter"/>
</dbReference>
<comment type="subcellular location">
    <subcellularLocation>
        <location evidence="1">Late endosome membrane</location>
        <topology evidence="1">Peripheral membrane protein</topology>
        <orientation evidence="1">Cytoplasmic side</orientation>
    </subcellularLocation>
</comment>
<evidence type="ECO:0000256" key="8">
    <source>
        <dbReference type="PROSITE-ProRule" id="PRU01006"/>
    </source>
</evidence>
<name>A0A9N9TLI2_PHYSR</name>
<dbReference type="EMBL" id="OU900106">
    <property type="protein sequence ID" value="CAG9857094.1"/>
    <property type="molecule type" value="Genomic_DNA"/>
</dbReference>
<dbReference type="PROSITE" id="PS50236">
    <property type="entry name" value="CHCR"/>
    <property type="match status" value="1"/>
</dbReference>
<keyword evidence="6" id="KW-0862">Zinc</keyword>
<reference evidence="12" key="1">
    <citation type="submission" date="2022-01" db="EMBL/GenBank/DDBJ databases">
        <authorList>
            <person name="King R."/>
        </authorList>
    </citation>
    <scope>NUCLEOTIDE SEQUENCE</scope>
</reference>
<dbReference type="AlphaFoldDB" id="A0A9N9TLI2"/>
<dbReference type="GO" id="GO:0006886">
    <property type="term" value="P:intracellular protein transport"/>
    <property type="evidence" value="ECO:0007669"/>
    <property type="project" value="UniProtKB-UniRule"/>
</dbReference>
<dbReference type="InterPro" id="IPR007810">
    <property type="entry name" value="Pep3/Vps18_beta-prop"/>
</dbReference>
<dbReference type="PANTHER" id="PTHR23323">
    <property type="entry name" value="VACUOLAR PROTEIN SORTING-ASSOCIATED PROTEIN"/>
    <property type="match status" value="1"/>
</dbReference>
<dbReference type="GO" id="GO:0006904">
    <property type="term" value="P:vesicle docking involved in exocytosis"/>
    <property type="evidence" value="ECO:0007669"/>
    <property type="project" value="TreeGrafter"/>
</dbReference>
<dbReference type="GO" id="GO:0030897">
    <property type="term" value="C:HOPS complex"/>
    <property type="evidence" value="ECO:0007669"/>
    <property type="project" value="TreeGrafter"/>
</dbReference>
<dbReference type="Pfam" id="PF05131">
    <property type="entry name" value="Pep3_Vps18"/>
    <property type="match status" value="1"/>
</dbReference>
<comment type="similarity">
    <text evidence="2">Belongs to the VPS18 family.</text>
</comment>
<evidence type="ECO:0000256" key="9">
    <source>
        <dbReference type="SAM" id="Coils"/>
    </source>
</evidence>
<dbReference type="GO" id="GO:0008270">
    <property type="term" value="F:zinc ion binding"/>
    <property type="evidence" value="ECO:0007669"/>
    <property type="project" value="UniProtKB-KW"/>
</dbReference>
<feature type="repeat" description="CHCR" evidence="8">
    <location>
        <begin position="628"/>
        <end position="784"/>
    </location>
</feature>
<evidence type="ECO:0000256" key="7">
    <source>
        <dbReference type="ARBA" id="ARBA00023136"/>
    </source>
</evidence>
<dbReference type="OrthoDB" id="1845386at2759"/>
<dbReference type="InterPro" id="IPR058919">
    <property type="entry name" value="Pep3/Vps18_RING_C"/>
</dbReference>
<keyword evidence="13" id="KW-1185">Reference proteome</keyword>
<organism evidence="12 13">
    <name type="scientific">Phyllotreta striolata</name>
    <name type="common">Striped flea beetle</name>
    <name type="synonym">Crioceris striolata</name>
    <dbReference type="NCBI Taxonomy" id="444603"/>
    <lineage>
        <taxon>Eukaryota</taxon>
        <taxon>Metazoa</taxon>
        <taxon>Ecdysozoa</taxon>
        <taxon>Arthropoda</taxon>
        <taxon>Hexapoda</taxon>
        <taxon>Insecta</taxon>
        <taxon>Pterygota</taxon>
        <taxon>Neoptera</taxon>
        <taxon>Endopterygota</taxon>
        <taxon>Coleoptera</taxon>
        <taxon>Polyphaga</taxon>
        <taxon>Cucujiformia</taxon>
        <taxon>Chrysomeloidea</taxon>
        <taxon>Chrysomelidae</taxon>
        <taxon>Galerucinae</taxon>
        <taxon>Alticini</taxon>
        <taxon>Phyllotreta</taxon>
    </lineage>
</organism>